<dbReference type="AlphaFoldDB" id="A0A2S0KF56"/>
<accession>A0A2S0KF56</accession>
<feature type="chain" id="PRO_5015423747" description="Enoyl-CoA hydratase" evidence="1">
    <location>
        <begin position="23"/>
        <end position="160"/>
    </location>
</feature>
<evidence type="ECO:0008006" key="4">
    <source>
        <dbReference type="Google" id="ProtNLM"/>
    </source>
</evidence>
<proteinExistence type="predicted"/>
<feature type="signal peptide" evidence="1">
    <location>
        <begin position="1"/>
        <end position="22"/>
    </location>
</feature>
<sequence>MRRIGYVVVVLYAVLGVSLAAAAPAQAVRQVSQAETWTQANGPVCGGFSTVSATSAPRLHNPDGSTVDNRGMVRFWVQGSFLGISGTPYPCDLSVRVHWRNLRTGAAGSFGGVVSGVISVAPAPGRGIERYVRTGSGAVEFALAPALAHIAAPPARIVVY</sequence>
<evidence type="ECO:0000313" key="3">
    <source>
        <dbReference type="Proteomes" id="UP000239814"/>
    </source>
</evidence>
<organism evidence="2 3">
    <name type="scientific">Gordonia iterans</name>
    <dbReference type="NCBI Taxonomy" id="1004901"/>
    <lineage>
        <taxon>Bacteria</taxon>
        <taxon>Bacillati</taxon>
        <taxon>Actinomycetota</taxon>
        <taxon>Actinomycetes</taxon>
        <taxon>Mycobacteriales</taxon>
        <taxon>Gordoniaceae</taxon>
        <taxon>Gordonia</taxon>
    </lineage>
</organism>
<evidence type="ECO:0000256" key="1">
    <source>
        <dbReference type="SAM" id="SignalP"/>
    </source>
</evidence>
<dbReference type="KEGG" id="git:C6V83_08385"/>
<gene>
    <name evidence="2" type="ORF">C6V83_08385</name>
</gene>
<reference evidence="2 3" key="1">
    <citation type="submission" date="2018-03" db="EMBL/GenBank/DDBJ databases">
        <title>Characteristics and genome of n-alkane degrading marine bacteria Gordonia iterans isolated from crude oil contaminated in Tae-an, South Korea.</title>
        <authorList>
            <person name="Lee S.-S."/>
            <person name="Kim H."/>
        </authorList>
    </citation>
    <scope>NUCLEOTIDE SEQUENCE [LARGE SCALE GENOMIC DNA]</scope>
    <source>
        <strain evidence="2 3">Co17</strain>
    </source>
</reference>
<evidence type="ECO:0000313" key="2">
    <source>
        <dbReference type="EMBL" id="AVM00286.1"/>
    </source>
</evidence>
<keyword evidence="1" id="KW-0732">Signal</keyword>
<protein>
    <recommendedName>
        <fullName evidence="4">Enoyl-CoA hydratase</fullName>
    </recommendedName>
</protein>
<dbReference type="RefSeq" id="WP_105942014.1">
    <property type="nucleotide sequence ID" value="NZ_CP027433.1"/>
</dbReference>
<name>A0A2S0KF56_9ACTN</name>
<dbReference type="EMBL" id="CP027433">
    <property type="protein sequence ID" value="AVM00286.1"/>
    <property type="molecule type" value="Genomic_DNA"/>
</dbReference>
<keyword evidence="3" id="KW-1185">Reference proteome</keyword>
<dbReference type="Proteomes" id="UP000239814">
    <property type="component" value="Chromosome"/>
</dbReference>